<evidence type="ECO:0000313" key="1">
    <source>
        <dbReference type="EMBL" id="SMC52798.1"/>
    </source>
</evidence>
<gene>
    <name evidence="1" type="ORF">SAMN04488101_101110</name>
</gene>
<dbReference type="AlphaFoldDB" id="A0A1W1ZXM2"/>
<dbReference type="STRING" id="475255.SAMN04488101_101110"/>
<evidence type="ECO:0000313" key="2">
    <source>
        <dbReference type="Proteomes" id="UP000192678"/>
    </source>
</evidence>
<sequence>MRIKASSGKTIDLFYLKFNKQTRIPRKRKKANKKFEAVSERVLREAGVGI</sequence>
<dbReference type="EMBL" id="FWYB01000001">
    <property type="protein sequence ID" value="SMC52798.1"/>
    <property type="molecule type" value="Genomic_DNA"/>
</dbReference>
<protein>
    <submittedName>
        <fullName evidence="1">Uncharacterized protein</fullName>
    </submittedName>
</protein>
<proteinExistence type="predicted"/>
<organism evidence="1 2">
    <name type="scientific">Pedobacter nyackensis</name>
    <dbReference type="NCBI Taxonomy" id="475255"/>
    <lineage>
        <taxon>Bacteria</taxon>
        <taxon>Pseudomonadati</taxon>
        <taxon>Bacteroidota</taxon>
        <taxon>Sphingobacteriia</taxon>
        <taxon>Sphingobacteriales</taxon>
        <taxon>Sphingobacteriaceae</taxon>
        <taxon>Pedobacter</taxon>
    </lineage>
</organism>
<accession>A0A1W1ZXM2</accession>
<name>A0A1W1ZXM2_9SPHI</name>
<reference evidence="1 2" key="1">
    <citation type="submission" date="2017-04" db="EMBL/GenBank/DDBJ databases">
        <authorList>
            <person name="Afonso C.L."/>
            <person name="Miller P.J."/>
            <person name="Scott M.A."/>
            <person name="Spackman E."/>
            <person name="Goraichik I."/>
            <person name="Dimitrov K.M."/>
            <person name="Suarez D.L."/>
            <person name="Swayne D.E."/>
        </authorList>
    </citation>
    <scope>NUCLEOTIDE SEQUENCE [LARGE SCALE GENOMIC DNA]</scope>
    <source>
        <strain evidence="1 2">DSM 19625</strain>
    </source>
</reference>
<dbReference type="Proteomes" id="UP000192678">
    <property type="component" value="Unassembled WGS sequence"/>
</dbReference>
<keyword evidence="2" id="KW-1185">Reference proteome</keyword>